<evidence type="ECO:0000259" key="5">
    <source>
        <dbReference type="Pfam" id="PF00588"/>
    </source>
</evidence>
<dbReference type="EMBL" id="CAJNRD030001114">
    <property type="protein sequence ID" value="CAG5073891.1"/>
    <property type="molecule type" value="Genomic_DNA"/>
</dbReference>
<dbReference type="Gene3D" id="3.30.1330.30">
    <property type="match status" value="1"/>
</dbReference>
<dbReference type="SUPFAM" id="SSF75217">
    <property type="entry name" value="alpha/beta knot"/>
    <property type="match status" value="1"/>
</dbReference>
<protein>
    <submittedName>
        <fullName evidence="7">Mitochondrial (Homo sapiens)</fullName>
    </submittedName>
</protein>
<dbReference type="Pfam" id="PF00588">
    <property type="entry name" value="SpoU_methylase"/>
    <property type="match status" value="2"/>
</dbReference>
<dbReference type="PANTHER" id="PTHR43191">
    <property type="entry name" value="RRNA METHYLTRANSFERASE 3"/>
    <property type="match status" value="1"/>
</dbReference>
<dbReference type="InterPro" id="IPR029064">
    <property type="entry name" value="Ribosomal_eL30-like_sf"/>
</dbReference>
<feature type="domain" description="tRNA/rRNA methyltransferase SpoU type" evidence="5">
    <location>
        <begin position="218"/>
        <end position="302"/>
    </location>
</feature>
<feature type="domain" description="MRM3-like substrate binding" evidence="6">
    <location>
        <begin position="123"/>
        <end position="198"/>
    </location>
</feature>
<comment type="similarity">
    <text evidence="1">Belongs to the class IV-like SAM-binding methyltransferase superfamily. RNA methyltransferase TrmH family.</text>
</comment>
<dbReference type="InterPro" id="IPR053888">
    <property type="entry name" value="MRM3-like_sub_bind"/>
</dbReference>
<dbReference type="InterPro" id="IPR001537">
    <property type="entry name" value="SpoU_MeTrfase"/>
</dbReference>
<dbReference type="Gene3D" id="3.40.1280.10">
    <property type="match status" value="1"/>
</dbReference>
<comment type="caution">
    <text evidence="7">The sequence shown here is derived from an EMBL/GenBank/DDBJ whole genome shotgun (WGS) entry which is preliminary data.</text>
</comment>
<feature type="coiled-coil region" evidence="4">
    <location>
        <begin position="308"/>
        <end position="352"/>
    </location>
</feature>
<evidence type="ECO:0000259" key="6">
    <source>
        <dbReference type="Pfam" id="PF22435"/>
    </source>
</evidence>
<name>A0A8J2H1K9_COTCN</name>
<keyword evidence="4" id="KW-0175">Coiled coil</keyword>
<organism evidence="7 8">
    <name type="scientific">Cotesia congregata</name>
    <name type="common">Parasitoid wasp</name>
    <name type="synonym">Apanteles congregatus</name>
    <dbReference type="NCBI Taxonomy" id="51543"/>
    <lineage>
        <taxon>Eukaryota</taxon>
        <taxon>Metazoa</taxon>
        <taxon>Ecdysozoa</taxon>
        <taxon>Arthropoda</taxon>
        <taxon>Hexapoda</taxon>
        <taxon>Insecta</taxon>
        <taxon>Pterygota</taxon>
        <taxon>Neoptera</taxon>
        <taxon>Endopterygota</taxon>
        <taxon>Hymenoptera</taxon>
        <taxon>Apocrita</taxon>
        <taxon>Ichneumonoidea</taxon>
        <taxon>Braconidae</taxon>
        <taxon>Microgastrinae</taxon>
        <taxon>Cotesia</taxon>
    </lineage>
</organism>
<dbReference type="InterPro" id="IPR029028">
    <property type="entry name" value="Alpha/beta_knot_MTases"/>
</dbReference>
<dbReference type="InterPro" id="IPR029026">
    <property type="entry name" value="tRNA_m1G_MTases_N"/>
</dbReference>
<reference evidence="7" key="1">
    <citation type="submission" date="2021-04" db="EMBL/GenBank/DDBJ databases">
        <authorList>
            <person name="Chebbi M.A.C M."/>
        </authorList>
    </citation>
    <scope>NUCLEOTIDE SEQUENCE</scope>
</reference>
<evidence type="ECO:0000313" key="7">
    <source>
        <dbReference type="EMBL" id="CAG5073891.1"/>
    </source>
</evidence>
<feature type="domain" description="tRNA/rRNA methyltransferase SpoU type" evidence="5">
    <location>
        <begin position="319"/>
        <end position="426"/>
    </location>
</feature>
<dbReference type="GO" id="GO:0032259">
    <property type="term" value="P:methylation"/>
    <property type="evidence" value="ECO:0007669"/>
    <property type="project" value="UniProtKB-KW"/>
</dbReference>
<evidence type="ECO:0000256" key="1">
    <source>
        <dbReference type="ARBA" id="ARBA00007228"/>
    </source>
</evidence>
<dbReference type="SUPFAM" id="SSF55315">
    <property type="entry name" value="L30e-like"/>
    <property type="match status" value="1"/>
</dbReference>
<dbReference type="GO" id="GO:0008173">
    <property type="term" value="F:RNA methyltransferase activity"/>
    <property type="evidence" value="ECO:0007669"/>
    <property type="project" value="InterPro"/>
</dbReference>
<keyword evidence="2" id="KW-0489">Methyltransferase</keyword>
<gene>
    <name evidence="7" type="ORF">HICCMSTLAB_LOCUS663</name>
</gene>
<dbReference type="GO" id="GO:0006396">
    <property type="term" value="P:RNA processing"/>
    <property type="evidence" value="ECO:0007669"/>
    <property type="project" value="InterPro"/>
</dbReference>
<proteinExistence type="inferred from homology"/>
<evidence type="ECO:0000313" key="8">
    <source>
        <dbReference type="Proteomes" id="UP000786811"/>
    </source>
</evidence>
<dbReference type="CDD" id="cd18106">
    <property type="entry name" value="SpoU-like_RNMTL1"/>
    <property type="match status" value="1"/>
</dbReference>
<keyword evidence="3" id="KW-0808">Transferase</keyword>
<dbReference type="GO" id="GO:0003723">
    <property type="term" value="F:RNA binding"/>
    <property type="evidence" value="ECO:0007669"/>
    <property type="project" value="InterPro"/>
</dbReference>
<evidence type="ECO:0000256" key="2">
    <source>
        <dbReference type="ARBA" id="ARBA00022603"/>
    </source>
</evidence>
<keyword evidence="8" id="KW-1185">Reference proteome</keyword>
<evidence type="ECO:0000256" key="3">
    <source>
        <dbReference type="ARBA" id="ARBA00022679"/>
    </source>
</evidence>
<dbReference type="Proteomes" id="UP000786811">
    <property type="component" value="Unassembled WGS sequence"/>
</dbReference>
<dbReference type="Pfam" id="PF22435">
    <property type="entry name" value="MRM3-like_sub_bind"/>
    <property type="match status" value="1"/>
</dbReference>
<evidence type="ECO:0000256" key="4">
    <source>
        <dbReference type="SAM" id="Coils"/>
    </source>
</evidence>
<dbReference type="PANTHER" id="PTHR43191:SF2">
    <property type="entry name" value="RRNA METHYLTRANSFERASE 3, MITOCHONDRIAL"/>
    <property type="match status" value="1"/>
</dbReference>
<accession>A0A8J2H1K9</accession>
<dbReference type="OrthoDB" id="270651at2759"/>
<dbReference type="AlphaFoldDB" id="A0A8J2H1K9"/>
<dbReference type="InterPro" id="IPR051259">
    <property type="entry name" value="rRNA_Methyltransferase"/>
</dbReference>
<sequence>MTMLLNGIRMTIKCLQSSNQRMTVSYLPRVKNYSDWFHRQPKRIVNEEELLDYAEAADGPNEFLESDKKIKPTRAPLKVRPNKRQIKKKLKVTPSDTKFKEDGSLNFIELTETDRTLTMLMMSVRSRKTRDRNSKIILEGARMINDAIDAGLTPEIILFSRNPDVEKLSLPQSGVKLFKAPYRAIQTWSTLVTSPGLMGFFVMPDTEKREPAPDALPVTIVCDNVRDPGNLGSILRAAAAVGCKKFVTLKGCVDIWDPKVLKSAAGAHFRMPIFASQVWDNMTKFVNPDANIYVADHSIEDIAPVEELADHEEVEAQLNAEIESALEDNKDSLEVEEENKKKKKTYQQVKHETQLAKEMKKNIPVIPYYATDYTKDEIVIIVGGETEGLSLEAVKLINDKFGVRVNIPMTNGVDSLNSSMALGIIAFEIRRQFALKAAEKIIKDSEEKNDK</sequence>